<reference evidence="1" key="1">
    <citation type="submission" date="2015-04" db="EMBL/GenBank/DDBJ databases">
        <title>The genome sequence of the plant pathogenic Rhizarian Plasmodiophora brassicae reveals insights in its biotrophic life cycle and the origin of chitin synthesis.</title>
        <authorList>
            <person name="Schwelm A."/>
            <person name="Fogelqvist J."/>
            <person name="Knaust A."/>
            <person name="Julke S."/>
            <person name="Lilja T."/>
            <person name="Dhandapani V."/>
            <person name="Bonilla-Rosso G."/>
            <person name="Karlsson M."/>
            <person name="Shevchenko A."/>
            <person name="Choi S.R."/>
            <person name="Kim H.G."/>
            <person name="Park J.Y."/>
            <person name="Lim Y.P."/>
            <person name="Ludwig-Muller J."/>
            <person name="Dixelius C."/>
        </authorList>
    </citation>
    <scope>NUCLEOTIDE SEQUENCE</scope>
    <source>
        <tissue evidence="1">Potato root galls</tissue>
    </source>
</reference>
<dbReference type="GO" id="GO:0030674">
    <property type="term" value="F:protein-macromolecule adaptor activity"/>
    <property type="evidence" value="ECO:0007669"/>
    <property type="project" value="TreeGrafter"/>
</dbReference>
<organism evidence="1">
    <name type="scientific">Spongospora subterranea</name>
    <dbReference type="NCBI Taxonomy" id="70186"/>
    <lineage>
        <taxon>Eukaryota</taxon>
        <taxon>Sar</taxon>
        <taxon>Rhizaria</taxon>
        <taxon>Endomyxa</taxon>
        <taxon>Phytomyxea</taxon>
        <taxon>Plasmodiophorida</taxon>
        <taxon>Plasmodiophoridae</taxon>
        <taxon>Spongospora</taxon>
    </lineage>
</organism>
<dbReference type="AlphaFoldDB" id="A0A0H5RMA2"/>
<evidence type="ECO:0008006" key="2">
    <source>
        <dbReference type="Google" id="ProtNLM"/>
    </source>
</evidence>
<proteinExistence type="predicted"/>
<dbReference type="GO" id="GO:0005778">
    <property type="term" value="C:peroxisomal membrane"/>
    <property type="evidence" value="ECO:0007669"/>
    <property type="project" value="InterPro"/>
</dbReference>
<protein>
    <recommendedName>
        <fullName evidence="2">Peroxisomal assembly protein PEX3</fullName>
    </recommendedName>
</protein>
<feature type="non-terminal residue" evidence="1">
    <location>
        <position position="1"/>
    </location>
</feature>
<dbReference type="PANTHER" id="PTHR28080:SF1">
    <property type="entry name" value="PEROXISOMAL BIOGENESIS FACTOR 3"/>
    <property type="match status" value="1"/>
</dbReference>
<accession>A0A0H5RMA2</accession>
<dbReference type="EMBL" id="HACM01009407">
    <property type="protein sequence ID" value="CRZ09849.1"/>
    <property type="molecule type" value="Transcribed_RNA"/>
</dbReference>
<name>A0A0H5RMA2_9EUKA</name>
<dbReference type="InterPro" id="IPR006966">
    <property type="entry name" value="Peroxin-3"/>
</dbReference>
<dbReference type="GO" id="GO:0045046">
    <property type="term" value="P:protein import into peroxisome membrane"/>
    <property type="evidence" value="ECO:0007669"/>
    <property type="project" value="TreeGrafter"/>
</dbReference>
<evidence type="ECO:0000313" key="1">
    <source>
        <dbReference type="EMBL" id="CRZ09849.1"/>
    </source>
</evidence>
<dbReference type="PANTHER" id="PTHR28080">
    <property type="entry name" value="PEROXISOMAL BIOGENESIS FACTOR 3"/>
    <property type="match status" value="1"/>
</dbReference>
<sequence length="376" mass="42617">VAHVYLQLSCPFTFRMWSSAKFWAGRHKRLLACTTVAATAYIGYELYQRLAPIVVEMKNGYVMLKQMEKEIDVENAKQNQQRIVASFQQTKAASHLALMHLSLEIQEKLDSIFKIDEMKSGLRRKDSEGSRPEDAMDQFKIGVISRTLAMYYSLTMGAILLRIQLSIAARYSTSGSQNQIEQSYKFMQSVQYMSRKGLEDLCQVIAAFVAFVCREYGMQKALSKSELTGFINRVCTYIDTDLITNCSKYFIPESATADQDGSNLVLNEMYSELSQLLSTGSIAFVFKACFQSVLRRLDPVFDVFSGEGDCQVLFGRTLPRFAKRYDCDMPKSIDQAQQSDILRSLIDIPQLNEFSSIVFHKGDDQIRSQTNSVAPV</sequence>